<feature type="transmembrane region" description="Helical" evidence="1">
    <location>
        <begin position="188"/>
        <end position="205"/>
    </location>
</feature>
<organism evidence="2 3">
    <name type="scientific">Cloacibacterium rupense</name>
    <dbReference type="NCBI Taxonomy" id="517423"/>
    <lineage>
        <taxon>Bacteria</taxon>
        <taxon>Pseudomonadati</taxon>
        <taxon>Bacteroidota</taxon>
        <taxon>Flavobacteriia</taxon>
        <taxon>Flavobacteriales</taxon>
        <taxon>Weeksellaceae</taxon>
    </lineage>
</organism>
<feature type="transmembrane region" description="Helical" evidence="1">
    <location>
        <begin position="214"/>
        <end position="235"/>
    </location>
</feature>
<feature type="transmembrane region" description="Helical" evidence="1">
    <location>
        <begin position="62"/>
        <end position="83"/>
    </location>
</feature>
<evidence type="ECO:0008006" key="4">
    <source>
        <dbReference type="Google" id="ProtNLM"/>
    </source>
</evidence>
<dbReference type="Proteomes" id="UP000620064">
    <property type="component" value="Unassembled WGS sequence"/>
</dbReference>
<feature type="transmembrane region" description="Helical" evidence="1">
    <location>
        <begin position="89"/>
        <end position="109"/>
    </location>
</feature>
<keyword evidence="3" id="KW-1185">Reference proteome</keyword>
<feature type="transmembrane region" description="Helical" evidence="1">
    <location>
        <begin position="116"/>
        <end position="135"/>
    </location>
</feature>
<name>A0ABQ2NHZ2_9FLAO</name>
<keyword evidence="1" id="KW-0812">Transmembrane</keyword>
<evidence type="ECO:0000313" key="2">
    <source>
        <dbReference type="EMBL" id="GGP01724.1"/>
    </source>
</evidence>
<keyword evidence="1" id="KW-1133">Transmembrane helix</keyword>
<feature type="transmembrane region" description="Helical" evidence="1">
    <location>
        <begin position="141"/>
        <end position="158"/>
    </location>
</feature>
<comment type="caution">
    <text evidence="2">The sequence shown here is derived from an EMBL/GenBank/DDBJ whole genome shotgun (WGS) entry which is preliminary data.</text>
</comment>
<feature type="transmembrane region" description="Helical" evidence="1">
    <location>
        <begin position="351"/>
        <end position="369"/>
    </location>
</feature>
<proteinExistence type="predicted"/>
<evidence type="ECO:0000256" key="1">
    <source>
        <dbReference type="SAM" id="Phobius"/>
    </source>
</evidence>
<dbReference type="RefSeq" id="WP_188616332.1">
    <property type="nucleotide sequence ID" value="NZ_BMLV01000001.1"/>
</dbReference>
<sequence length="413" mass="48452">MKLTIKFILPFLILLNSLFSIDYWSTIPLGNTTLKWIINFSIIIIILIFKNKFFRPSNKKDYIIISIYFIWLIIGIIRGMFIAENYWEWKQLIDGSFILSLPVFVYIFNQPKVLQLVLKFWFRYALLLFIIWIFWTISEDAYHFYLGPVLAIACFFPILDKKWKIIFMVLIILMIISDFGARSQIIKAVVAILMSLAYFFGKYLSVKILKITHWFLYLLPIVLIGLGLSGVFNIFEDFSAIAEQSISSKKLSEKKSLEVSTDTRTFIYVEVIESAIKNNYVVFGRTPARGNDSVYFGEAIAEDLKINKFERHNNEVCFPNVFTWLGIIGMLLYCFIYLKSSYLALYQSNSIFLKLIGVFISFHFLYGWIEDINRFDIANISLWMFIAMGFSEQFRKMNNQEFIGWIKSSLPKI</sequence>
<protein>
    <recommendedName>
        <fullName evidence="4">O-antigen ligase</fullName>
    </recommendedName>
</protein>
<dbReference type="EMBL" id="BMLV01000001">
    <property type="protein sequence ID" value="GGP01724.1"/>
    <property type="molecule type" value="Genomic_DNA"/>
</dbReference>
<evidence type="ECO:0000313" key="3">
    <source>
        <dbReference type="Proteomes" id="UP000620064"/>
    </source>
</evidence>
<accession>A0ABQ2NHZ2</accession>
<feature type="transmembrane region" description="Helical" evidence="1">
    <location>
        <begin position="36"/>
        <end position="53"/>
    </location>
</feature>
<feature type="transmembrane region" description="Helical" evidence="1">
    <location>
        <begin position="321"/>
        <end position="339"/>
    </location>
</feature>
<keyword evidence="1" id="KW-0472">Membrane</keyword>
<feature type="transmembrane region" description="Helical" evidence="1">
    <location>
        <begin position="165"/>
        <end position="182"/>
    </location>
</feature>
<gene>
    <name evidence="2" type="ORF">GCM10010992_03250</name>
</gene>
<reference evidence="3" key="1">
    <citation type="journal article" date="2019" name="Int. J. Syst. Evol. Microbiol.">
        <title>The Global Catalogue of Microorganisms (GCM) 10K type strain sequencing project: providing services to taxonomists for standard genome sequencing and annotation.</title>
        <authorList>
            <consortium name="The Broad Institute Genomics Platform"/>
            <consortium name="The Broad Institute Genome Sequencing Center for Infectious Disease"/>
            <person name="Wu L."/>
            <person name="Ma J."/>
        </authorList>
    </citation>
    <scope>NUCLEOTIDE SEQUENCE [LARGE SCALE GENOMIC DNA]</scope>
    <source>
        <strain evidence="3">CGMCC 1.7656</strain>
    </source>
</reference>